<name>A0A2P2NU86_RHIMU</name>
<protein>
    <submittedName>
        <fullName evidence="1">Uncharacterized protein</fullName>
    </submittedName>
</protein>
<evidence type="ECO:0000313" key="1">
    <source>
        <dbReference type="EMBL" id="MBX46097.1"/>
    </source>
</evidence>
<dbReference type="EMBL" id="GGEC01065613">
    <property type="protein sequence ID" value="MBX46097.1"/>
    <property type="molecule type" value="Transcribed_RNA"/>
</dbReference>
<accession>A0A2P2NU86</accession>
<sequence length="18" mass="2197">MFINLIIPYINNNKTIFQ</sequence>
<reference evidence="1" key="1">
    <citation type="submission" date="2018-02" db="EMBL/GenBank/DDBJ databases">
        <title>Rhizophora mucronata_Transcriptome.</title>
        <authorList>
            <person name="Meera S.P."/>
            <person name="Sreeshan A."/>
            <person name="Augustine A."/>
        </authorList>
    </citation>
    <scope>NUCLEOTIDE SEQUENCE</scope>
    <source>
        <tissue evidence="1">Leaf</tissue>
    </source>
</reference>
<organism evidence="1">
    <name type="scientific">Rhizophora mucronata</name>
    <name type="common">Asiatic mangrove</name>
    <dbReference type="NCBI Taxonomy" id="61149"/>
    <lineage>
        <taxon>Eukaryota</taxon>
        <taxon>Viridiplantae</taxon>
        <taxon>Streptophyta</taxon>
        <taxon>Embryophyta</taxon>
        <taxon>Tracheophyta</taxon>
        <taxon>Spermatophyta</taxon>
        <taxon>Magnoliopsida</taxon>
        <taxon>eudicotyledons</taxon>
        <taxon>Gunneridae</taxon>
        <taxon>Pentapetalae</taxon>
        <taxon>rosids</taxon>
        <taxon>fabids</taxon>
        <taxon>Malpighiales</taxon>
        <taxon>Rhizophoraceae</taxon>
        <taxon>Rhizophora</taxon>
    </lineage>
</organism>
<proteinExistence type="predicted"/>
<dbReference type="AlphaFoldDB" id="A0A2P2NU86"/>